<gene>
    <name evidence="1" type="ORF">EFK50_00490</name>
</gene>
<dbReference type="Proteomes" id="UP000267128">
    <property type="component" value="Unassembled WGS sequence"/>
</dbReference>
<comment type="caution">
    <text evidence="1">The sequence shown here is derived from an EMBL/GenBank/DDBJ whole genome shotgun (WGS) entry which is preliminary data.</text>
</comment>
<protein>
    <recommendedName>
        <fullName evidence="3">Pentapeptide repeat-containing protein</fullName>
    </recommendedName>
</protein>
<keyword evidence="2" id="KW-1185">Reference proteome</keyword>
<proteinExistence type="predicted"/>
<dbReference type="EMBL" id="RJSE01000001">
    <property type="protein sequence ID" value="RNL66143.1"/>
    <property type="molecule type" value="Genomic_DNA"/>
</dbReference>
<dbReference type="AlphaFoldDB" id="A0A3N0CT82"/>
<evidence type="ECO:0008006" key="3">
    <source>
        <dbReference type="Google" id="ProtNLM"/>
    </source>
</evidence>
<evidence type="ECO:0000313" key="2">
    <source>
        <dbReference type="Proteomes" id="UP000267128"/>
    </source>
</evidence>
<reference evidence="1 2" key="1">
    <citation type="submission" date="2018-11" db="EMBL/GenBank/DDBJ databases">
        <authorList>
            <person name="Li F."/>
        </authorList>
    </citation>
    <scope>NUCLEOTIDE SEQUENCE [LARGE SCALE GENOMIC DNA]</scope>
    <source>
        <strain evidence="1 2">Gsoil 097</strain>
    </source>
</reference>
<evidence type="ECO:0000313" key="1">
    <source>
        <dbReference type="EMBL" id="RNL66143.1"/>
    </source>
</evidence>
<dbReference type="OrthoDB" id="3780619at2"/>
<sequence length="184" mass="18602">MKKSLKPRSTVMTVVVATVALILFGGGTAVAGGLITSAKIKNNTIQSIDVRNNALTGTDVRDGSLGSADVKDGSLTGADVKNGSLSHDDVGVYFATVESNAAVVDQSGGVTVSKGGTGTYYVDFHRDIRACAFSATVGTPGASSTTGQANVADRSGNANAVFLTTRTADGSAQADRGFHLIVVC</sequence>
<accession>A0A3N0CT82</accession>
<organism evidence="1 2">
    <name type="scientific">Nocardioides marmoriginsengisoli</name>
    <dbReference type="NCBI Taxonomy" id="661483"/>
    <lineage>
        <taxon>Bacteria</taxon>
        <taxon>Bacillati</taxon>
        <taxon>Actinomycetota</taxon>
        <taxon>Actinomycetes</taxon>
        <taxon>Propionibacteriales</taxon>
        <taxon>Nocardioidaceae</taxon>
        <taxon>Nocardioides</taxon>
    </lineage>
</organism>
<name>A0A3N0CT82_9ACTN</name>
<dbReference type="RefSeq" id="WP_123225588.1">
    <property type="nucleotide sequence ID" value="NZ_RJSE01000001.1"/>
</dbReference>